<dbReference type="EMBL" id="FN649742">
    <property type="protein sequence ID" value="CBJ27232.1"/>
    <property type="molecule type" value="Genomic_DNA"/>
</dbReference>
<evidence type="ECO:0000256" key="2">
    <source>
        <dbReference type="ARBA" id="ARBA00022840"/>
    </source>
</evidence>
<keyword evidence="2 5" id="KW-0067">ATP-binding</keyword>
<dbReference type="GO" id="GO:0005524">
    <property type="term" value="F:ATP binding"/>
    <property type="evidence" value="ECO:0007669"/>
    <property type="project" value="UniProtKB-UniRule"/>
</dbReference>
<evidence type="ECO:0000256" key="1">
    <source>
        <dbReference type="ARBA" id="ARBA00022741"/>
    </source>
</evidence>
<dbReference type="PROSITE" id="PS50067">
    <property type="entry name" value="KINESIN_MOTOR_2"/>
    <property type="match status" value="1"/>
</dbReference>
<dbReference type="PANTHER" id="PTHR47968">
    <property type="entry name" value="CENTROMERE PROTEIN E"/>
    <property type="match status" value="1"/>
</dbReference>
<dbReference type="GO" id="GO:0008017">
    <property type="term" value="F:microtubule binding"/>
    <property type="evidence" value="ECO:0007669"/>
    <property type="project" value="InterPro"/>
</dbReference>
<proteinExistence type="inferred from homology"/>
<feature type="compositionally biased region" description="Low complexity" evidence="8">
    <location>
        <begin position="650"/>
        <end position="662"/>
    </location>
</feature>
<dbReference type="STRING" id="2880.D7G578"/>
<dbReference type="GO" id="GO:0005874">
    <property type="term" value="C:microtubule"/>
    <property type="evidence" value="ECO:0007669"/>
    <property type="project" value="UniProtKB-KW"/>
</dbReference>
<feature type="region of interest" description="Disordered" evidence="8">
    <location>
        <begin position="1"/>
        <end position="52"/>
    </location>
</feature>
<dbReference type="OrthoDB" id="3176171at2759"/>
<organism evidence="10 11">
    <name type="scientific">Ectocarpus siliculosus</name>
    <name type="common">Brown alga</name>
    <name type="synonym">Conferva siliculosa</name>
    <dbReference type="NCBI Taxonomy" id="2880"/>
    <lineage>
        <taxon>Eukaryota</taxon>
        <taxon>Sar</taxon>
        <taxon>Stramenopiles</taxon>
        <taxon>Ochrophyta</taxon>
        <taxon>PX clade</taxon>
        <taxon>Phaeophyceae</taxon>
        <taxon>Ectocarpales</taxon>
        <taxon>Ectocarpaceae</taxon>
        <taxon>Ectocarpus</taxon>
    </lineage>
</organism>
<keyword evidence="1 5" id="KW-0547">Nucleotide-binding</keyword>
<feature type="compositionally biased region" description="Gly residues" evidence="8">
    <location>
        <begin position="591"/>
        <end position="607"/>
    </location>
</feature>
<evidence type="ECO:0000256" key="4">
    <source>
        <dbReference type="ARBA" id="ARBA00023175"/>
    </source>
</evidence>
<gene>
    <name evidence="10" type="ORF">Esi_0063_0039</name>
</gene>
<dbReference type="InterPro" id="IPR001752">
    <property type="entry name" value="Kinesin_motor_dom"/>
</dbReference>
<feature type="compositionally biased region" description="Gly residues" evidence="8">
    <location>
        <begin position="527"/>
        <end position="537"/>
    </location>
</feature>
<feature type="compositionally biased region" description="Basic and acidic residues" evidence="8">
    <location>
        <begin position="517"/>
        <end position="526"/>
    </location>
</feature>
<comment type="similarity">
    <text evidence="5 6">Belongs to the TRAFAC class myosin-kinesin ATPase superfamily. Kinesin family.</text>
</comment>
<feature type="compositionally biased region" description="Low complexity" evidence="8">
    <location>
        <begin position="437"/>
        <end position="449"/>
    </location>
</feature>
<protein>
    <recommendedName>
        <fullName evidence="6">Kinesin-like protein</fullName>
    </recommendedName>
</protein>
<feature type="region of interest" description="Disordered" evidence="8">
    <location>
        <begin position="589"/>
        <end position="682"/>
    </location>
</feature>
<dbReference type="InParanoid" id="D7G578"/>
<dbReference type="SMART" id="SM00129">
    <property type="entry name" value="KISc"/>
    <property type="match status" value="1"/>
</dbReference>
<reference evidence="10 11" key="1">
    <citation type="journal article" date="2010" name="Nature">
        <title>The Ectocarpus genome and the independent evolution of multicellularity in brown algae.</title>
        <authorList>
            <person name="Cock J.M."/>
            <person name="Sterck L."/>
            <person name="Rouze P."/>
            <person name="Scornet D."/>
            <person name="Allen A.E."/>
            <person name="Amoutzias G."/>
            <person name="Anthouard V."/>
            <person name="Artiguenave F."/>
            <person name="Aury J.M."/>
            <person name="Badger J.H."/>
            <person name="Beszteri B."/>
            <person name="Billiau K."/>
            <person name="Bonnet E."/>
            <person name="Bothwell J.H."/>
            <person name="Bowler C."/>
            <person name="Boyen C."/>
            <person name="Brownlee C."/>
            <person name="Carrano C.J."/>
            <person name="Charrier B."/>
            <person name="Cho G.Y."/>
            <person name="Coelho S.M."/>
            <person name="Collen J."/>
            <person name="Corre E."/>
            <person name="Da Silva C."/>
            <person name="Delage L."/>
            <person name="Delaroque N."/>
            <person name="Dittami S.M."/>
            <person name="Doulbeau S."/>
            <person name="Elias M."/>
            <person name="Farnham G."/>
            <person name="Gachon C.M."/>
            <person name="Gschloessl B."/>
            <person name="Heesch S."/>
            <person name="Jabbari K."/>
            <person name="Jubin C."/>
            <person name="Kawai H."/>
            <person name="Kimura K."/>
            <person name="Kloareg B."/>
            <person name="Kupper F.C."/>
            <person name="Lang D."/>
            <person name="Le Bail A."/>
            <person name="Leblanc C."/>
            <person name="Lerouge P."/>
            <person name="Lohr M."/>
            <person name="Lopez P.J."/>
            <person name="Martens C."/>
            <person name="Maumus F."/>
            <person name="Michel G."/>
            <person name="Miranda-Saavedra D."/>
            <person name="Morales J."/>
            <person name="Moreau H."/>
            <person name="Motomura T."/>
            <person name="Nagasato C."/>
            <person name="Napoli C.A."/>
            <person name="Nelson D.R."/>
            <person name="Nyvall-Collen P."/>
            <person name="Peters A.F."/>
            <person name="Pommier C."/>
            <person name="Potin P."/>
            <person name="Poulain J."/>
            <person name="Quesneville H."/>
            <person name="Read B."/>
            <person name="Rensing S.A."/>
            <person name="Ritter A."/>
            <person name="Rousvoal S."/>
            <person name="Samanta M."/>
            <person name="Samson G."/>
            <person name="Schroeder D.C."/>
            <person name="Segurens B."/>
            <person name="Strittmatter M."/>
            <person name="Tonon T."/>
            <person name="Tregear J.W."/>
            <person name="Valentin K."/>
            <person name="von Dassow P."/>
            <person name="Yamagishi T."/>
            <person name="Van de Peer Y."/>
            <person name="Wincker P."/>
        </authorList>
    </citation>
    <scope>NUCLEOTIDE SEQUENCE [LARGE SCALE GENOMIC DNA]</scope>
    <source>
        <strain evidence="11">Ec32 / CCAP1310/4</strain>
    </source>
</reference>
<evidence type="ECO:0000256" key="6">
    <source>
        <dbReference type="RuleBase" id="RU000394"/>
    </source>
</evidence>
<feature type="compositionally biased region" description="Basic and acidic residues" evidence="8">
    <location>
        <begin position="625"/>
        <end position="642"/>
    </location>
</feature>
<dbReference type="Pfam" id="PF00225">
    <property type="entry name" value="Kinesin"/>
    <property type="match status" value="1"/>
</dbReference>
<feature type="compositionally biased region" description="Basic and acidic residues" evidence="8">
    <location>
        <begin position="544"/>
        <end position="563"/>
    </location>
</feature>
<dbReference type="PROSITE" id="PS00411">
    <property type="entry name" value="KINESIN_MOTOR_1"/>
    <property type="match status" value="1"/>
</dbReference>
<dbReference type="EMBL" id="FN648852">
    <property type="protein sequence ID" value="CBJ27232.1"/>
    <property type="molecule type" value="Genomic_DNA"/>
</dbReference>
<feature type="coiled-coil region" evidence="7">
    <location>
        <begin position="791"/>
        <end position="832"/>
    </location>
</feature>
<dbReference type="InterPro" id="IPR027417">
    <property type="entry name" value="P-loop_NTPase"/>
</dbReference>
<evidence type="ECO:0000256" key="3">
    <source>
        <dbReference type="ARBA" id="ARBA00023054"/>
    </source>
</evidence>
<accession>D7G578</accession>
<feature type="region of interest" description="Disordered" evidence="8">
    <location>
        <begin position="506"/>
        <end position="567"/>
    </location>
</feature>
<dbReference type="Proteomes" id="UP000002630">
    <property type="component" value="Linkage Group LG17"/>
</dbReference>
<dbReference type="AlphaFoldDB" id="D7G578"/>
<keyword evidence="4 5" id="KW-0505">Motor protein</keyword>
<keyword evidence="3 7" id="KW-0175">Coiled coil</keyword>
<evidence type="ECO:0000256" key="5">
    <source>
        <dbReference type="PROSITE-ProRule" id="PRU00283"/>
    </source>
</evidence>
<dbReference type="PRINTS" id="PR00380">
    <property type="entry name" value="KINESINHEAVY"/>
</dbReference>
<dbReference type="PANTHER" id="PTHR47968:SF75">
    <property type="entry name" value="CENTROMERE-ASSOCIATED PROTEIN E"/>
    <property type="match status" value="1"/>
</dbReference>
<evidence type="ECO:0000256" key="7">
    <source>
        <dbReference type="SAM" id="Coils"/>
    </source>
</evidence>
<dbReference type="OMA" id="NTITHIE"/>
<name>D7G578_ECTSI</name>
<sequence length="867" mass="92901">MSRVPPPSSRSSLKEPSSRRGGVPLKDVLQSRRASKTAMVKPNLKPTAEATTTSNDDNIKVCVRIRPLNEREERHSATPAWAWKDNTIAQTSTVSRNRQTGGVFTYDHLFDPVSSTEEIYENAVRRVILATMGGFHGSVFAYGQTSTGKTHTMQGTEDQPGVIPLAIEECFSYVSTSNDDREFLFRVSYLEIYNEQINDLLCPASTMANVRILESKKLGVQLQGVKEEVVISPQQVYALISAGEAQRHVGSTDANKNSSRSHTIFRMVIESRSRSSKGGRSVVSTLSLVDLAGSESVRLANTHGQRQIEGGFINKSLLTLGKVVSMLTEEADRGGYIPYRDSKLTRLLQPSLGGNAKITIICTVTGALLSSDETHNTLKFANRAKRMKNHAAINEVSNDKTLLKKYVEEIAELREELARAKEKAEEAAALPPAMARLSASPHSSNGSHSVRTPGGGEGGESDVFDEVDDTEMQLQNTITHIERLILSSRKVKKLAPGAVVSAATIAARETGGPSDSSGREDVEGKKAGGGGGAGTSGGSDVDEGDRGSRSRIPPKMDRTDLLTRRQSTSFFDTKPVFSARDSSNSFTKMWNGGGGGTGGGLGALGEEGGGKGRRPMTARAAQARRQSDRWGWKDDSRGEDALVRTPPTVAGSAGSSSESPANGRPPPLDLKATGADTSPTRMGGLGLRAKSAANLPTGTGKAAAAAAERASRGGSAAASLAGVDLEEELEHVHMELRTFLNKKRARKAGVVGVAHQEGTPGSASKGGQEVEELRQKLQEVEIGTALSQADSNFLQRELEEKEADIAECMDLLEEMERQQKGLSDENAVLRTENDSYLSEIERLSAILAAREQELLDLKGVSAAEETF</sequence>
<dbReference type="InterPro" id="IPR027640">
    <property type="entry name" value="Kinesin-like_fam"/>
</dbReference>
<dbReference type="SUPFAM" id="SSF52540">
    <property type="entry name" value="P-loop containing nucleoside triphosphate hydrolases"/>
    <property type="match status" value="1"/>
</dbReference>
<dbReference type="InterPro" id="IPR036961">
    <property type="entry name" value="Kinesin_motor_dom_sf"/>
</dbReference>
<evidence type="ECO:0000313" key="11">
    <source>
        <dbReference type="Proteomes" id="UP000002630"/>
    </source>
</evidence>
<keyword evidence="6" id="KW-0493">Microtubule</keyword>
<dbReference type="CDD" id="cd01374">
    <property type="entry name" value="KISc_CENP_E"/>
    <property type="match status" value="1"/>
</dbReference>
<feature type="domain" description="Kinesin motor" evidence="9">
    <location>
        <begin position="58"/>
        <end position="387"/>
    </location>
</feature>
<dbReference type="InterPro" id="IPR019821">
    <property type="entry name" value="Kinesin_motor_CS"/>
</dbReference>
<evidence type="ECO:0000313" key="10">
    <source>
        <dbReference type="EMBL" id="CBJ27232.1"/>
    </source>
</evidence>
<evidence type="ECO:0000259" key="9">
    <source>
        <dbReference type="PROSITE" id="PS50067"/>
    </source>
</evidence>
<dbReference type="GO" id="GO:0007018">
    <property type="term" value="P:microtubule-based movement"/>
    <property type="evidence" value="ECO:0007669"/>
    <property type="project" value="InterPro"/>
</dbReference>
<dbReference type="eggNOG" id="KOG0242">
    <property type="taxonomic scope" value="Eukaryota"/>
</dbReference>
<dbReference type="Gene3D" id="3.40.850.10">
    <property type="entry name" value="Kinesin motor domain"/>
    <property type="match status" value="1"/>
</dbReference>
<keyword evidence="11" id="KW-1185">Reference proteome</keyword>
<feature type="coiled-coil region" evidence="7">
    <location>
        <begin position="396"/>
        <end position="430"/>
    </location>
</feature>
<evidence type="ECO:0000256" key="8">
    <source>
        <dbReference type="SAM" id="MobiDB-lite"/>
    </source>
</evidence>
<feature type="binding site" evidence="5">
    <location>
        <begin position="143"/>
        <end position="150"/>
    </location>
    <ligand>
        <name>ATP</name>
        <dbReference type="ChEBI" id="CHEBI:30616"/>
    </ligand>
</feature>
<dbReference type="GO" id="GO:0003777">
    <property type="term" value="F:microtubule motor activity"/>
    <property type="evidence" value="ECO:0007669"/>
    <property type="project" value="InterPro"/>
</dbReference>
<feature type="region of interest" description="Disordered" evidence="8">
    <location>
        <begin position="437"/>
        <end position="463"/>
    </location>
</feature>